<feature type="domain" description="CCHC-type" evidence="3">
    <location>
        <begin position="349"/>
        <end position="363"/>
    </location>
</feature>
<gene>
    <name evidence="4" type="ORF">DERYTH_LOCUS19368</name>
</gene>
<dbReference type="InterPro" id="IPR036875">
    <property type="entry name" value="Znf_CCHC_sf"/>
</dbReference>
<organism evidence="4 5">
    <name type="scientific">Dentiscutata erythropus</name>
    <dbReference type="NCBI Taxonomy" id="1348616"/>
    <lineage>
        <taxon>Eukaryota</taxon>
        <taxon>Fungi</taxon>
        <taxon>Fungi incertae sedis</taxon>
        <taxon>Mucoromycota</taxon>
        <taxon>Glomeromycotina</taxon>
        <taxon>Glomeromycetes</taxon>
        <taxon>Diversisporales</taxon>
        <taxon>Gigasporaceae</taxon>
        <taxon>Dentiscutata</taxon>
    </lineage>
</organism>
<dbReference type="AlphaFoldDB" id="A0A9N9JGN0"/>
<sequence length="538" mass="62562">MFDWLIQNQINQFHDIFHTAPDQIPAEHRNNFHLFRDLSCTLCYPSAAFLSARFLTFRNWFRLNTSLVSHTQISVNCFQQLLAETDPNRIEPRIDNLLKTLRFRNREQRDILINLLTNCLDYTQRFTVNLNQLNNLQNLAAPTDTEDSEDNLEEPNIMNNQNNMNQLFNYLNRIVEQQNLRNIIPLPTFAGGNQDPVEWLEEFNRCADINRYENADKLNSVNGYLMNEARTWFDEVDSNVAISFQSWQNRMELNNKLQQPHETVHQYAQTIRKLIKKADAGLRREIATQVASQLTFQPNATFEQVIEAASQMENHGRLYPETLQPQVPPSQNAITNDSRPRKPRDPATCYKCRQPGHIARNCPTNQQLPQQSQVFQILQYQLPPQQQMAPQNNNVPQQQNNTGGNVFVTTGNIPQQMPQAQNQLPPQQSTSHPLRTPTEREVTGVFIPPVQNNKREEAKITRNPPEKKSKKKRFKGPDKSCWYNIKLITKEDECKQCEEDYNRWCTLQVIPIQDIRSVQANLVMGGSERLAFNEHKND</sequence>
<dbReference type="InterPro" id="IPR001878">
    <property type="entry name" value="Znf_CCHC"/>
</dbReference>
<dbReference type="Pfam" id="PF00098">
    <property type="entry name" value="zf-CCHC"/>
    <property type="match status" value="1"/>
</dbReference>
<dbReference type="PANTHER" id="PTHR33194:SF4">
    <property type="entry name" value="CCHC-TYPE DOMAIN-CONTAINING PROTEIN"/>
    <property type="match status" value="1"/>
</dbReference>
<dbReference type="GO" id="GO:0008270">
    <property type="term" value="F:zinc ion binding"/>
    <property type="evidence" value="ECO:0007669"/>
    <property type="project" value="UniProtKB-KW"/>
</dbReference>
<proteinExistence type="predicted"/>
<comment type="caution">
    <text evidence="4">The sequence shown here is derived from an EMBL/GenBank/DDBJ whole genome shotgun (WGS) entry which is preliminary data.</text>
</comment>
<dbReference type="Proteomes" id="UP000789405">
    <property type="component" value="Unassembled WGS sequence"/>
</dbReference>
<dbReference type="SUPFAM" id="SSF57756">
    <property type="entry name" value="Retrovirus zinc finger-like domains"/>
    <property type="match status" value="1"/>
</dbReference>
<evidence type="ECO:0000259" key="3">
    <source>
        <dbReference type="PROSITE" id="PS50158"/>
    </source>
</evidence>
<dbReference type="EMBL" id="CAJVPY010021108">
    <property type="protein sequence ID" value="CAG8778331.1"/>
    <property type="molecule type" value="Genomic_DNA"/>
</dbReference>
<feature type="compositionally biased region" description="Polar residues" evidence="2">
    <location>
        <begin position="323"/>
        <end position="337"/>
    </location>
</feature>
<evidence type="ECO:0000256" key="1">
    <source>
        <dbReference type="PROSITE-ProRule" id="PRU00047"/>
    </source>
</evidence>
<feature type="compositionally biased region" description="Basic and acidic residues" evidence="2">
    <location>
        <begin position="453"/>
        <end position="467"/>
    </location>
</feature>
<keyword evidence="1" id="KW-0479">Metal-binding</keyword>
<feature type="compositionally biased region" description="Polar residues" evidence="2">
    <location>
        <begin position="416"/>
        <end position="433"/>
    </location>
</feature>
<keyword evidence="1" id="KW-0862">Zinc</keyword>
<dbReference type="OrthoDB" id="2447046at2759"/>
<dbReference type="PANTHER" id="PTHR33194">
    <property type="entry name" value="ZINC KNUCKLE DOMAINCONTAINING PROTEIN"/>
    <property type="match status" value="1"/>
</dbReference>
<evidence type="ECO:0000313" key="5">
    <source>
        <dbReference type="Proteomes" id="UP000789405"/>
    </source>
</evidence>
<feature type="region of interest" description="Disordered" evidence="2">
    <location>
        <begin position="416"/>
        <end position="475"/>
    </location>
</feature>
<evidence type="ECO:0000313" key="4">
    <source>
        <dbReference type="EMBL" id="CAG8778331.1"/>
    </source>
</evidence>
<name>A0A9N9JGN0_9GLOM</name>
<dbReference type="PROSITE" id="PS50158">
    <property type="entry name" value="ZF_CCHC"/>
    <property type="match status" value="1"/>
</dbReference>
<dbReference type="Gene3D" id="4.10.60.10">
    <property type="entry name" value="Zinc finger, CCHC-type"/>
    <property type="match status" value="1"/>
</dbReference>
<protein>
    <submittedName>
        <fullName evidence="4">15994_t:CDS:1</fullName>
    </submittedName>
</protein>
<dbReference type="GO" id="GO:0003676">
    <property type="term" value="F:nucleic acid binding"/>
    <property type="evidence" value="ECO:0007669"/>
    <property type="project" value="InterPro"/>
</dbReference>
<reference evidence="4" key="1">
    <citation type="submission" date="2021-06" db="EMBL/GenBank/DDBJ databases">
        <authorList>
            <person name="Kallberg Y."/>
            <person name="Tangrot J."/>
            <person name="Rosling A."/>
        </authorList>
    </citation>
    <scope>NUCLEOTIDE SEQUENCE</scope>
    <source>
        <strain evidence="4">MA453B</strain>
    </source>
</reference>
<keyword evidence="5" id="KW-1185">Reference proteome</keyword>
<keyword evidence="1" id="KW-0863">Zinc-finger</keyword>
<feature type="region of interest" description="Disordered" evidence="2">
    <location>
        <begin position="320"/>
        <end position="349"/>
    </location>
</feature>
<feature type="non-terminal residue" evidence="4">
    <location>
        <position position="538"/>
    </location>
</feature>
<evidence type="ECO:0000256" key="2">
    <source>
        <dbReference type="SAM" id="MobiDB-lite"/>
    </source>
</evidence>
<dbReference type="SMART" id="SM00343">
    <property type="entry name" value="ZnF_C2HC"/>
    <property type="match status" value="1"/>
</dbReference>
<accession>A0A9N9JGN0</accession>